<name>A9NN87_PICSI</name>
<keyword evidence="1" id="KW-1133">Transmembrane helix</keyword>
<protein>
    <submittedName>
        <fullName evidence="2">Uncharacterized protein</fullName>
    </submittedName>
</protein>
<keyword evidence="1" id="KW-0472">Membrane</keyword>
<proteinExistence type="evidence at transcript level"/>
<keyword evidence="1" id="KW-0812">Transmembrane</keyword>
<accession>A9NN87</accession>
<evidence type="ECO:0000256" key="1">
    <source>
        <dbReference type="SAM" id="Phobius"/>
    </source>
</evidence>
<dbReference type="EMBL" id="EF082744">
    <property type="protein sequence ID" value="ABK22098.1"/>
    <property type="molecule type" value="mRNA"/>
</dbReference>
<sequence length="140" mass="15518">MACAYAVLHSIPSQHKKLEAFQPFTGLRRGLHGIPLNPFWNIGGRNHMLSGRRATKRVQTRAGLPVVSNIPVVGPILNFVISPTLLIAIYVFGAIRFQSGFSRTIYSDTLANRVGLTAIWPVLFLLSKAFRENFQRAVSS</sequence>
<evidence type="ECO:0000313" key="2">
    <source>
        <dbReference type="EMBL" id="ABK22098.1"/>
    </source>
</evidence>
<organism evidence="2">
    <name type="scientific">Picea sitchensis</name>
    <name type="common">Sitka spruce</name>
    <name type="synonym">Pinus sitchensis</name>
    <dbReference type="NCBI Taxonomy" id="3332"/>
    <lineage>
        <taxon>Eukaryota</taxon>
        <taxon>Viridiplantae</taxon>
        <taxon>Streptophyta</taxon>
        <taxon>Embryophyta</taxon>
        <taxon>Tracheophyta</taxon>
        <taxon>Spermatophyta</taxon>
        <taxon>Pinopsida</taxon>
        <taxon>Pinidae</taxon>
        <taxon>Conifers I</taxon>
        <taxon>Pinales</taxon>
        <taxon>Pinaceae</taxon>
        <taxon>Picea</taxon>
    </lineage>
</organism>
<dbReference type="OMA" id="CAPSIFH"/>
<reference evidence="2" key="1">
    <citation type="journal article" date="2008" name="BMC Genomics">
        <title>A conifer genomics resource of 200,000 spruce (Picea spp.) ESTs and 6,464 high-quality, sequence-finished full-length cDNAs for Sitka spruce (Picea sitchensis).</title>
        <authorList>
            <person name="Ralph S.G."/>
            <person name="Chun H.J."/>
            <person name="Kolosova N."/>
            <person name="Cooper D."/>
            <person name="Oddy C."/>
            <person name="Ritland C.E."/>
            <person name="Kirkpatrick R."/>
            <person name="Moore R."/>
            <person name="Barber S."/>
            <person name="Holt R.A."/>
            <person name="Jones S.J."/>
            <person name="Marra M.A."/>
            <person name="Douglas C.J."/>
            <person name="Ritland K."/>
            <person name="Bohlmann J."/>
        </authorList>
    </citation>
    <scope>NUCLEOTIDE SEQUENCE</scope>
    <source>
        <tissue evidence="2">Green portion of the leader tissue</tissue>
    </source>
</reference>
<dbReference type="AlphaFoldDB" id="A9NN87"/>
<feature type="transmembrane region" description="Helical" evidence="1">
    <location>
        <begin position="76"/>
        <end position="98"/>
    </location>
</feature>